<dbReference type="InterPro" id="IPR038365">
    <property type="entry name" value="EcoRII_C_sf"/>
</dbReference>
<reference evidence="3 4" key="1">
    <citation type="submission" date="2019-09" db="EMBL/GenBank/DDBJ databases">
        <authorList>
            <person name="Dittami M. S."/>
        </authorList>
    </citation>
    <scope>NUCLEOTIDE SEQUENCE [LARGE SCALE GENOMIC DNA]</scope>
    <source>
        <strain evidence="3">SPHINGO391</strain>
    </source>
</reference>
<organism evidence="3 4">
    <name type="scientific">Sphingomonas aurantiaca</name>
    <dbReference type="NCBI Taxonomy" id="185949"/>
    <lineage>
        <taxon>Bacteria</taxon>
        <taxon>Pseudomonadati</taxon>
        <taxon>Pseudomonadota</taxon>
        <taxon>Alphaproteobacteria</taxon>
        <taxon>Sphingomonadales</taxon>
        <taxon>Sphingomonadaceae</taxon>
        <taxon>Sphingomonas</taxon>
    </lineage>
</organism>
<dbReference type="SUPFAM" id="SSF101936">
    <property type="entry name" value="DNA-binding pseudobarrel domain"/>
    <property type="match status" value="1"/>
</dbReference>
<evidence type="ECO:0000313" key="4">
    <source>
        <dbReference type="Proteomes" id="UP000326857"/>
    </source>
</evidence>
<accession>A0A5E7XRE1</accession>
<dbReference type="InterPro" id="IPR015300">
    <property type="entry name" value="DNA-bd_pseudobarrel_sf"/>
</dbReference>
<dbReference type="EMBL" id="CABVLI010000003">
    <property type="protein sequence ID" value="VVS96609.1"/>
    <property type="molecule type" value="Genomic_DNA"/>
</dbReference>
<dbReference type="Pfam" id="PF09019">
    <property type="entry name" value="EcoRII-C"/>
    <property type="match status" value="1"/>
</dbReference>
<protein>
    <submittedName>
        <fullName evidence="3">Type-2 restriction enzyme EcoRII</fullName>
        <ecNumber evidence="3">3.1.21.4</ecNumber>
    </submittedName>
</protein>
<proteinExistence type="predicted"/>
<dbReference type="Gene3D" id="3.40.91.80">
    <property type="match status" value="1"/>
</dbReference>
<dbReference type="EC" id="3.1.21.4" evidence="3"/>
<dbReference type="Gene3D" id="2.40.330.10">
    <property type="entry name" value="DNA-binding pseudobarrel domain"/>
    <property type="match status" value="1"/>
</dbReference>
<dbReference type="InterPro" id="IPR015109">
    <property type="entry name" value="Restrct_endonuc_II_EcoRII_C"/>
</dbReference>
<dbReference type="AlphaFoldDB" id="A0A5E7XRE1"/>
<dbReference type="InterPro" id="IPR023372">
    <property type="entry name" value="Rest_endonuc_II_EcoRII_N"/>
</dbReference>
<dbReference type="SUPFAM" id="SSF52980">
    <property type="entry name" value="Restriction endonuclease-like"/>
    <property type="match status" value="1"/>
</dbReference>
<sequence>MPVGDLLEWLDAHGGPGFTWYVKRLSGNDTLANGSHQAGPYIPREILFRVLPALNRQDVKNPDVWFDLYVDSHADHRQVRAVWYNNHYHDTKAKRGRDETRVTNFGGGASALLDPESTGALTVFAFAAADPAAVPECHVWVCRHETEEDLVEDRVGPVEPGKWLLWPPAQGGLFPADARPVVRTSCWLGDDEIPAAWRLKFPTGADIIRKAVELRDDSSLDPDRRLIRRRECEYEIFRSVEQAIELPHIMAGFTNIDGFIARAQTILQRRKARSGHSLELHAREIFIEERLVEGTHFAHQPVSEDGKTPDFLFPSIASYRDPAFPADRLRMLAVKTTCRDRWRQILNEADRIPMKHLLTLQEGVSETQFREMTNAGVQLVVPAGLTETFPKDVRPHLQTLESFIGDVRLLPIAG</sequence>
<gene>
    <name evidence="3" type="primary">ecoRIIR</name>
    <name evidence="3" type="ORF">SPHINGO391_110008</name>
</gene>
<dbReference type="InterPro" id="IPR011335">
    <property type="entry name" value="Restrct_endonuc-II-like"/>
</dbReference>
<dbReference type="GO" id="GO:0009307">
    <property type="term" value="P:DNA restriction-modification system"/>
    <property type="evidence" value="ECO:0007669"/>
    <property type="project" value="InterPro"/>
</dbReference>
<dbReference type="Pfam" id="PF09217">
    <property type="entry name" value="EcoRII-N"/>
    <property type="match status" value="1"/>
</dbReference>
<evidence type="ECO:0000259" key="2">
    <source>
        <dbReference type="Pfam" id="PF09217"/>
    </source>
</evidence>
<dbReference type="Proteomes" id="UP000326857">
    <property type="component" value="Unassembled WGS sequence"/>
</dbReference>
<evidence type="ECO:0000259" key="1">
    <source>
        <dbReference type="Pfam" id="PF09019"/>
    </source>
</evidence>
<name>A0A5E7XRE1_9SPHN</name>
<feature type="domain" description="Restriction endonuclease type II EcoRII C-terminal" evidence="1">
    <location>
        <begin position="237"/>
        <end position="404"/>
    </location>
</feature>
<keyword evidence="3" id="KW-0378">Hydrolase</keyword>
<feature type="domain" description="Restriction endonuclease type II EcoRII N-terminal" evidence="2">
    <location>
        <begin position="16"/>
        <end position="168"/>
    </location>
</feature>
<dbReference type="GO" id="GO:0009036">
    <property type="term" value="F:type II site-specific deoxyribonuclease activity"/>
    <property type="evidence" value="ECO:0007669"/>
    <property type="project" value="UniProtKB-EC"/>
</dbReference>
<dbReference type="GO" id="GO:0003677">
    <property type="term" value="F:DNA binding"/>
    <property type="evidence" value="ECO:0007669"/>
    <property type="project" value="InterPro"/>
</dbReference>
<evidence type="ECO:0000313" key="3">
    <source>
        <dbReference type="EMBL" id="VVS96609.1"/>
    </source>
</evidence>